<name>A0A5N7CCY8_PETAA</name>
<keyword evidence="1" id="KW-0472">Membrane</keyword>
<proteinExistence type="predicted"/>
<protein>
    <submittedName>
        <fullName evidence="2">Uncharacterized protein</fullName>
    </submittedName>
</protein>
<evidence type="ECO:0000313" key="2">
    <source>
        <dbReference type="EMBL" id="KAE8392021.1"/>
    </source>
</evidence>
<sequence length="63" mass="7125">MIDRNRIGIEGKGVVFMCMCICVTWTKDLTCLFLGKLLFIFFNTPPPPRFPFGSHRGDGVSGW</sequence>
<keyword evidence="1" id="KW-0812">Transmembrane</keyword>
<dbReference type="AlphaFoldDB" id="A0A5N7CCY8"/>
<dbReference type="OrthoDB" id="4502478at2759"/>
<feature type="transmembrane region" description="Helical" evidence="1">
    <location>
        <begin position="14"/>
        <end position="42"/>
    </location>
</feature>
<reference evidence="2" key="1">
    <citation type="submission" date="2019-04" db="EMBL/GenBank/DDBJ databases">
        <title>Friends and foes A comparative genomics studyof 23 Aspergillus species from section Flavi.</title>
        <authorList>
            <consortium name="DOE Joint Genome Institute"/>
            <person name="Kjaerbolling I."/>
            <person name="Vesth T."/>
            <person name="Frisvad J.C."/>
            <person name="Nybo J.L."/>
            <person name="Theobald S."/>
            <person name="Kildgaard S."/>
            <person name="Isbrandt T."/>
            <person name="Kuo A."/>
            <person name="Sato A."/>
            <person name="Lyhne E.K."/>
            <person name="Kogle M.E."/>
            <person name="Wiebenga A."/>
            <person name="Kun R.S."/>
            <person name="Lubbers R.J."/>
            <person name="Makela M.R."/>
            <person name="Barry K."/>
            <person name="Chovatia M."/>
            <person name="Clum A."/>
            <person name="Daum C."/>
            <person name="Haridas S."/>
            <person name="He G."/>
            <person name="LaButti K."/>
            <person name="Lipzen A."/>
            <person name="Mondo S."/>
            <person name="Riley R."/>
            <person name="Salamov A."/>
            <person name="Simmons B.A."/>
            <person name="Magnuson J.K."/>
            <person name="Henrissat B."/>
            <person name="Mortensen U.H."/>
            <person name="Larsen T.O."/>
            <person name="Devries R.P."/>
            <person name="Grigoriev I.V."/>
            <person name="Machida M."/>
            <person name="Baker S.E."/>
            <person name="Andersen M.R."/>
        </authorList>
    </citation>
    <scope>NUCLEOTIDE SEQUENCE [LARGE SCALE GENOMIC DNA]</scope>
    <source>
        <strain evidence="2">IBT 14317</strain>
    </source>
</reference>
<accession>A0A5N7CCY8</accession>
<dbReference type="EMBL" id="ML735240">
    <property type="protein sequence ID" value="KAE8392021.1"/>
    <property type="molecule type" value="Genomic_DNA"/>
</dbReference>
<organism evidence="2">
    <name type="scientific">Petromyces alliaceus</name>
    <name type="common">Aspergillus alliaceus</name>
    <dbReference type="NCBI Taxonomy" id="209559"/>
    <lineage>
        <taxon>Eukaryota</taxon>
        <taxon>Fungi</taxon>
        <taxon>Dikarya</taxon>
        <taxon>Ascomycota</taxon>
        <taxon>Pezizomycotina</taxon>
        <taxon>Eurotiomycetes</taxon>
        <taxon>Eurotiomycetidae</taxon>
        <taxon>Eurotiales</taxon>
        <taxon>Aspergillaceae</taxon>
        <taxon>Aspergillus</taxon>
        <taxon>Aspergillus subgen. Circumdati</taxon>
    </lineage>
</organism>
<gene>
    <name evidence="2" type="ORF">BDV23DRAFT_59614</name>
</gene>
<dbReference type="Proteomes" id="UP000326877">
    <property type="component" value="Unassembled WGS sequence"/>
</dbReference>
<keyword evidence="1" id="KW-1133">Transmembrane helix</keyword>
<evidence type="ECO:0000256" key="1">
    <source>
        <dbReference type="SAM" id="Phobius"/>
    </source>
</evidence>